<dbReference type="OrthoDB" id="1211741at2"/>
<keyword evidence="2" id="KW-1185">Reference proteome</keyword>
<dbReference type="AlphaFoldDB" id="A0A1T5AJB3"/>
<accession>A0A1T5AJB3</accession>
<evidence type="ECO:0000313" key="2">
    <source>
        <dbReference type="Proteomes" id="UP000190339"/>
    </source>
</evidence>
<dbReference type="Proteomes" id="UP000190339">
    <property type="component" value="Unassembled WGS sequence"/>
</dbReference>
<name>A0A1T5AJB3_9FLAO</name>
<dbReference type="EMBL" id="FUYL01000002">
    <property type="protein sequence ID" value="SKB35091.1"/>
    <property type="molecule type" value="Genomic_DNA"/>
</dbReference>
<evidence type="ECO:0000313" key="1">
    <source>
        <dbReference type="EMBL" id="SKB35091.1"/>
    </source>
</evidence>
<proteinExistence type="predicted"/>
<dbReference type="STRING" id="561365.SAMN05660866_01027"/>
<reference evidence="2" key="1">
    <citation type="submission" date="2017-02" db="EMBL/GenBank/DDBJ databases">
        <authorList>
            <person name="Varghese N."/>
            <person name="Submissions S."/>
        </authorList>
    </citation>
    <scope>NUCLEOTIDE SEQUENCE [LARGE SCALE GENOMIC DNA]</scope>
    <source>
        <strain evidence="2">DSM 23546</strain>
    </source>
</reference>
<dbReference type="RefSeq" id="WP_079511517.1">
    <property type="nucleotide sequence ID" value="NZ_FUYL01000002.1"/>
</dbReference>
<gene>
    <name evidence="1" type="ORF">SAMN05660866_01027</name>
</gene>
<protein>
    <submittedName>
        <fullName evidence="1">Uncharacterized protein</fullName>
    </submittedName>
</protein>
<sequence length="416" mass="49190">MITPKIKALFQFIEYLHSNIDNFNQYNGLIQELEQLDIERNQLKPENNYKDKLQYNKVQAELESKFKILQNSTADLIKAKSKKLNVCNFDNEPNYSFNGIETEIRQLKENFSQKDLSKIFKYKSLYLEYRSQTHGTFLSLQLFFNDLDRTVKSLFDYFKDTEQDEFEPFETKAIQVNSIAEAIQGFKQGQTKFIVPTPMNESKARILNNLACFNFFQIYFDTDTGKVKNNKSILTPENWEQHKEKFFTQRIATYKDSYTLPEKIKLELSALEKLPQDNVDYEILKARYKAYLEQENALPPQPIDENQNRTKRVIAETFENMDKKGWQYAFANEQDYNLFTDLLTNFFEYNDYSIPEKAIQLKRGCKTKLAKALGEIHKELSNENKLTNDTEYFKLIGALSHFERENQNDLYKALTR</sequence>
<organism evidence="1 2">
    <name type="scientific">Maribacter arcticus</name>
    <dbReference type="NCBI Taxonomy" id="561365"/>
    <lineage>
        <taxon>Bacteria</taxon>
        <taxon>Pseudomonadati</taxon>
        <taxon>Bacteroidota</taxon>
        <taxon>Flavobacteriia</taxon>
        <taxon>Flavobacteriales</taxon>
        <taxon>Flavobacteriaceae</taxon>
        <taxon>Maribacter</taxon>
    </lineage>
</organism>